<accession>A0A4U1CV89</accession>
<organism evidence="2 3">
    <name type="scientific">Pedobacter polaris</name>
    <dbReference type="NCBI Taxonomy" id="2571273"/>
    <lineage>
        <taxon>Bacteria</taxon>
        <taxon>Pseudomonadati</taxon>
        <taxon>Bacteroidota</taxon>
        <taxon>Sphingobacteriia</taxon>
        <taxon>Sphingobacteriales</taxon>
        <taxon>Sphingobacteriaceae</taxon>
        <taxon>Pedobacter</taxon>
    </lineage>
</organism>
<keyword evidence="1" id="KW-0812">Transmembrane</keyword>
<feature type="transmembrane region" description="Helical" evidence="1">
    <location>
        <begin position="6"/>
        <end position="26"/>
    </location>
</feature>
<evidence type="ECO:0000313" key="3">
    <source>
        <dbReference type="Proteomes" id="UP000309488"/>
    </source>
</evidence>
<dbReference type="Proteomes" id="UP000309488">
    <property type="component" value="Unassembled WGS sequence"/>
</dbReference>
<proteinExistence type="predicted"/>
<evidence type="ECO:0000313" key="2">
    <source>
        <dbReference type="EMBL" id="TKC12050.1"/>
    </source>
</evidence>
<dbReference type="AlphaFoldDB" id="A0A4U1CV89"/>
<sequence>MKNKKFTYLLLISVVALWGIIFYRVFNSMAAEDTPILSANTTKVAYFNMVNHEEDQVSLRLDYRNPFSENSQEIVHEIAKSPSIAIAAAPMHMNIKVPVKWNAIQYTGYINNPINKKKVAMLTLDGKEFMLTEGQQLHGVKLVKYATDSVKLQYQNEKKYIKLK</sequence>
<reference evidence="2 3" key="1">
    <citation type="submission" date="2019-04" db="EMBL/GenBank/DDBJ databases">
        <title>Pedobacter sp. RP-3-22 sp. nov., isolated from Arctic soil.</title>
        <authorList>
            <person name="Dahal R.H."/>
            <person name="Kim D.-U."/>
        </authorList>
    </citation>
    <scope>NUCLEOTIDE SEQUENCE [LARGE SCALE GENOMIC DNA]</scope>
    <source>
        <strain evidence="2 3">RP-3-22</strain>
    </source>
</reference>
<keyword evidence="1" id="KW-1133">Transmembrane helix</keyword>
<keyword evidence="3" id="KW-1185">Reference proteome</keyword>
<protein>
    <submittedName>
        <fullName evidence="2">Uncharacterized protein</fullName>
    </submittedName>
</protein>
<dbReference type="RefSeq" id="WP_136837963.1">
    <property type="nucleotide sequence ID" value="NZ_SWBR01000001.1"/>
</dbReference>
<name>A0A4U1CV89_9SPHI</name>
<gene>
    <name evidence="2" type="ORF">FA048_00070</name>
</gene>
<dbReference type="EMBL" id="SWBR01000001">
    <property type="protein sequence ID" value="TKC12050.1"/>
    <property type="molecule type" value="Genomic_DNA"/>
</dbReference>
<evidence type="ECO:0000256" key="1">
    <source>
        <dbReference type="SAM" id="Phobius"/>
    </source>
</evidence>
<comment type="caution">
    <text evidence="2">The sequence shown here is derived from an EMBL/GenBank/DDBJ whole genome shotgun (WGS) entry which is preliminary data.</text>
</comment>
<dbReference type="OrthoDB" id="676730at2"/>
<keyword evidence="1" id="KW-0472">Membrane</keyword>